<feature type="coiled-coil region" evidence="1">
    <location>
        <begin position="1167"/>
        <end position="1201"/>
    </location>
</feature>
<dbReference type="InterPro" id="IPR044202">
    <property type="entry name" value="LETM1/MDM38-like"/>
</dbReference>
<protein>
    <recommendedName>
        <fullName evidence="5">LETM1-like protein</fullName>
    </recommendedName>
</protein>
<keyword evidence="1" id="KW-0175">Coiled coil</keyword>
<keyword evidence="4" id="KW-1185">Reference proteome</keyword>
<proteinExistence type="predicted"/>
<organism evidence="3 4">
    <name type="scientific">Deinandra increscens subsp. villosa</name>
    <dbReference type="NCBI Taxonomy" id="3103831"/>
    <lineage>
        <taxon>Eukaryota</taxon>
        <taxon>Viridiplantae</taxon>
        <taxon>Streptophyta</taxon>
        <taxon>Embryophyta</taxon>
        <taxon>Tracheophyta</taxon>
        <taxon>Spermatophyta</taxon>
        <taxon>Magnoliopsida</taxon>
        <taxon>eudicotyledons</taxon>
        <taxon>Gunneridae</taxon>
        <taxon>Pentapetalae</taxon>
        <taxon>asterids</taxon>
        <taxon>campanulids</taxon>
        <taxon>Asterales</taxon>
        <taxon>Asteraceae</taxon>
        <taxon>Asteroideae</taxon>
        <taxon>Heliantheae alliance</taxon>
        <taxon>Madieae</taxon>
        <taxon>Madiinae</taxon>
        <taxon>Deinandra</taxon>
    </lineage>
</organism>
<feature type="region of interest" description="Disordered" evidence="2">
    <location>
        <begin position="1096"/>
        <end position="1158"/>
    </location>
</feature>
<evidence type="ECO:0000256" key="2">
    <source>
        <dbReference type="SAM" id="MobiDB-lite"/>
    </source>
</evidence>
<reference evidence="3 4" key="1">
    <citation type="submission" date="2024-04" db="EMBL/GenBank/DDBJ databases">
        <title>The reference genome of an endangered Asteraceae, Deinandra increscens subsp. villosa, native to the Central Coast of California.</title>
        <authorList>
            <person name="Guilliams M."/>
            <person name="Hasenstab-Lehman K."/>
            <person name="Meyer R."/>
            <person name="Mcevoy S."/>
        </authorList>
    </citation>
    <scope>NUCLEOTIDE SEQUENCE [LARGE SCALE GENOMIC DNA]</scope>
    <source>
        <tissue evidence="3">Leaf</tissue>
    </source>
</reference>
<feature type="region of interest" description="Disordered" evidence="2">
    <location>
        <begin position="637"/>
        <end position="699"/>
    </location>
</feature>
<feature type="compositionally biased region" description="Basic residues" evidence="2">
    <location>
        <begin position="652"/>
        <end position="663"/>
    </location>
</feature>
<dbReference type="PANTHER" id="PTHR14009:SF9">
    <property type="entry name" value="LETM1-LIKE PROTEIN"/>
    <property type="match status" value="1"/>
</dbReference>
<feature type="compositionally biased region" description="Basic residues" evidence="2">
    <location>
        <begin position="1111"/>
        <end position="1122"/>
    </location>
</feature>
<accession>A0AAP0HC06</accession>
<sequence>MAISQPHALPSVCCSRSNSLTKSLNPGISFKHSRTCLCRSKVYSRKRFRINLCLLEDGTLGLNSASVESQLSCLTYYKSRRTRHILPFASADDGITVNGSSQVSTSGNVEEMTVKLDESLQYEEYNSALIQSLHDAARVYEMAIKEQSSASKLSWFSTAWLGVDQNAWVKALSYQASVYSLLLAACEISSRGDKRDRDINVFVQRSLSRHSAPLESVIRDALSDKQPELYDWFWSEQVPSVVSSFVNYFEKEQRFAAATGVLRKGMPLSSGDASDNSLLLFALSCIAAITKLGPTKVACTQFYSVLPELAGRLMSMLVEFVPIHTAYSSIKEIGLRREFLVHFGPRAAACRVKDDQSTEEVLFWVNLVQKQLQRAIDRERIWSRLTTSESIEVLDKDLTIFGFFIALGRRTQSFLSANNFESVPKPIEGFIRYLIGGSVLYYPQLSSISSYQLYVEVVCEELDWLPFYEGDIDTQKLSHGHKSNKGPPNEEAVPIVLDVCSHWLQSFIKYSKWLEGPSNVKAARFLSRGHKILQESMEELGIPKKLMIESSNTNDFELTRSGGYAPLKKELDSFDKALESVDEALIRLEELLQELHVSSSSSGKEHLKAACSDLEKMRKLKKEAEFLEASFRAKADSLQQGDDDGLSESSVRNKRQYAGKKSKSSNTDMNVSSSKPNDLWSFLGRRPSPTADLQSETADQSDVIGVLESDEIQRFESLRNELMELERRVERSAKRSESEEEDIKMADNSSNYSKDAEGVQLVKVQEKEDIIGRSITKFKGTTTDVLQGTQLLAIDVAAATGLLRRVVIGDELTDKEKQALKRTLTDLASVIPIGFLMLLPVTAVGHAAMLAAIQRYVPSLIPSTYGPERLDLLRQLEKVKEMETTEPNPPEYLIGGSVLYYPQLSSISSYQLYVEVVCEELDWLPFYEGDIDTQKLSHGHKSNKGPPNEEAVPIVLDVCSHWLQSFIKYSKWLEGPSNVKAARFLSRGHKILQESMEELGIPKKLMIESSNTNDFELTRSGGYGPLKKELDSFDKALESVDEALIRLEELLQELHVSSSSSGKEHLKAACSDLEKMRKLKKEAEFLEASFRAKADSLQQGDDDGLSESSVRNKRQYAGKKSKSSNTDMNVSSSKPNDLWSFLGRRPSPTADLQSETADQSDVIGVLESDEIQRFESLRNELMELERRVERSAKRSESEEEDITMADNSANYSKDAEGVQLVKVQEKEDIIGRSITKFKGTTTDVLQGTQLLAIDVAAATGLLRRVVIGDELTDKEKQALKRTLTDLASVIPIGFLMLLPVTAVGHAAMLAAIQRYVPSLIPSTYGPERLDLLRQLEKVKEMETTEPNPPESATD</sequence>
<dbReference type="GO" id="GO:0030003">
    <property type="term" value="P:intracellular monoatomic cation homeostasis"/>
    <property type="evidence" value="ECO:0007669"/>
    <property type="project" value="TreeGrafter"/>
</dbReference>
<name>A0AAP0HC06_9ASTR</name>
<dbReference type="Proteomes" id="UP001408789">
    <property type="component" value="Unassembled WGS sequence"/>
</dbReference>
<comment type="caution">
    <text evidence="3">The sequence shown here is derived from an EMBL/GenBank/DDBJ whole genome shotgun (WGS) entry which is preliminary data.</text>
</comment>
<dbReference type="PANTHER" id="PTHR14009">
    <property type="entry name" value="LEUCINE ZIPPER-EF-HAND CONTAINING TRANSMEMBRANE PROTEIN"/>
    <property type="match status" value="1"/>
</dbReference>
<evidence type="ECO:0000313" key="4">
    <source>
        <dbReference type="Proteomes" id="UP001408789"/>
    </source>
</evidence>
<feature type="compositionally biased region" description="Polar residues" evidence="2">
    <location>
        <begin position="1123"/>
        <end position="1135"/>
    </location>
</feature>
<feature type="compositionally biased region" description="Polar residues" evidence="2">
    <location>
        <begin position="664"/>
        <end position="676"/>
    </location>
</feature>
<dbReference type="EMBL" id="JBCNJP010000003">
    <property type="protein sequence ID" value="KAK9079216.1"/>
    <property type="molecule type" value="Genomic_DNA"/>
</dbReference>
<dbReference type="GO" id="GO:0005743">
    <property type="term" value="C:mitochondrial inner membrane"/>
    <property type="evidence" value="ECO:0007669"/>
    <property type="project" value="InterPro"/>
</dbReference>
<evidence type="ECO:0000256" key="1">
    <source>
        <dbReference type="SAM" id="Coils"/>
    </source>
</evidence>
<evidence type="ECO:0008006" key="5">
    <source>
        <dbReference type="Google" id="ProtNLM"/>
    </source>
</evidence>
<gene>
    <name evidence="3" type="ORF">SSX86_000886</name>
</gene>
<feature type="region of interest" description="Disordered" evidence="2">
    <location>
        <begin position="730"/>
        <end position="751"/>
    </location>
</feature>
<evidence type="ECO:0000313" key="3">
    <source>
        <dbReference type="EMBL" id="KAK9079216.1"/>
    </source>
</evidence>